<reference evidence="1 2" key="1">
    <citation type="submission" date="2016-11" db="EMBL/GenBank/DDBJ databases">
        <authorList>
            <person name="Jaros S."/>
            <person name="Januszkiewicz K."/>
            <person name="Wedrychowicz H."/>
        </authorList>
    </citation>
    <scope>NUCLEOTIDE SEQUENCE [LARGE SCALE GENOMIC DNA]</scope>
    <source>
        <strain evidence="1 2">CGMCC 1.6102</strain>
    </source>
</reference>
<evidence type="ECO:0000313" key="1">
    <source>
        <dbReference type="EMBL" id="SHN35387.1"/>
    </source>
</evidence>
<name>A0A1M7QU95_9BACT</name>
<sequence length="66" mass="7538">MVVTTNKNDKIIVGVTNRFCCLVKGRRAWMDCGNQQGHVFAHWNTLQKPEGGRKVLKVKIAPKIRF</sequence>
<accession>A0A1M7QU95</accession>
<proteinExistence type="predicted"/>
<dbReference type="EMBL" id="FRCY01000026">
    <property type="protein sequence ID" value="SHN35387.1"/>
    <property type="molecule type" value="Genomic_DNA"/>
</dbReference>
<dbReference type="AlphaFoldDB" id="A0A1M7QU95"/>
<dbReference type="STRING" id="388280.SAMN04488057_12613"/>
<protein>
    <submittedName>
        <fullName evidence="1">Uncharacterized protein</fullName>
    </submittedName>
</protein>
<organism evidence="1 2">
    <name type="scientific">Cyclobacterium lianum</name>
    <dbReference type="NCBI Taxonomy" id="388280"/>
    <lineage>
        <taxon>Bacteria</taxon>
        <taxon>Pseudomonadati</taxon>
        <taxon>Bacteroidota</taxon>
        <taxon>Cytophagia</taxon>
        <taxon>Cytophagales</taxon>
        <taxon>Cyclobacteriaceae</taxon>
        <taxon>Cyclobacterium</taxon>
    </lineage>
</organism>
<keyword evidence="2" id="KW-1185">Reference proteome</keyword>
<gene>
    <name evidence="1" type="ORF">SAMN04488057_12613</name>
</gene>
<evidence type="ECO:0000313" key="2">
    <source>
        <dbReference type="Proteomes" id="UP000184513"/>
    </source>
</evidence>
<dbReference type="Proteomes" id="UP000184513">
    <property type="component" value="Unassembled WGS sequence"/>
</dbReference>